<evidence type="ECO:0000313" key="6">
    <source>
        <dbReference type="Proteomes" id="UP000288805"/>
    </source>
</evidence>
<gene>
    <name evidence="5" type="primary">TIFY9_0</name>
    <name evidence="5" type="ORF">CK203_040522</name>
</gene>
<dbReference type="AlphaFoldDB" id="A0A438HHZ6"/>
<dbReference type="InterPro" id="IPR010399">
    <property type="entry name" value="Tify_dom"/>
</dbReference>
<reference evidence="5 6" key="1">
    <citation type="journal article" date="2018" name="PLoS Genet.">
        <title>Population sequencing reveals clonal diversity and ancestral inbreeding in the grapevine cultivar Chardonnay.</title>
        <authorList>
            <person name="Roach M.J."/>
            <person name="Johnson D.L."/>
            <person name="Bohlmann J."/>
            <person name="van Vuuren H.J."/>
            <person name="Jones S.J."/>
            <person name="Pretorius I.S."/>
            <person name="Schmidt S.A."/>
            <person name="Borneman A.R."/>
        </authorList>
    </citation>
    <scope>NUCLEOTIDE SEQUENCE [LARGE SCALE GENOMIC DNA]</scope>
    <source>
        <strain evidence="6">cv. Chardonnay</strain>
        <tissue evidence="5">Leaf</tissue>
    </source>
</reference>
<protein>
    <recommendedName>
        <fullName evidence="2">Protein TIFY</fullName>
    </recommendedName>
    <alternativeName>
        <fullName evidence="2">Jasmonate ZIM domain-containing protein</fullName>
    </alternativeName>
</protein>
<dbReference type="EMBL" id="QGNW01000220">
    <property type="protein sequence ID" value="RVW84096.1"/>
    <property type="molecule type" value="Genomic_DNA"/>
</dbReference>
<comment type="domain">
    <text evidence="2">The jas domain is required for interaction with COI1.</text>
</comment>
<dbReference type="GO" id="GO:0031347">
    <property type="term" value="P:regulation of defense response"/>
    <property type="evidence" value="ECO:0007669"/>
    <property type="project" value="UniProtKB-UniRule"/>
</dbReference>
<feature type="region of interest" description="Disordered" evidence="3">
    <location>
        <begin position="60"/>
        <end position="80"/>
    </location>
</feature>
<keyword evidence="2" id="KW-1184">Jasmonic acid signaling pathway</keyword>
<organism evidence="5 6">
    <name type="scientific">Vitis vinifera</name>
    <name type="common">Grape</name>
    <dbReference type="NCBI Taxonomy" id="29760"/>
    <lineage>
        <taxon>Eukaryota</taxon>
        <taxon>Viridiplantae</taxon>
        <taxon>Streptophyta</taxon>
        <taxon>Embryophyta</taxon>
        <taxon>Tracheophyta</taxon>
        <taxon>Spermatophyta</taxon>
        <taxon>Magnoliopsida</taxon>
        <taxon>eudicotyledons</taxon>
        <taxon>Gunneridae</taxon>
        <taxon>Pentapetalae</taxon>
        <taxon>rosids</taxon>
        <taxon>Vitales</taxon>
        <taxon>Vitaceae</taxon>
        <taxon>Viteae</taxon>
        <taxon>Vitis</taxon>
    </lineage>
</organism>
<proteinExistence type="inferred from homology"/>
<dbReference type="PANTHER" id="PTHR33077">
    <property type="entry name" value="PROTEIN TIFY 4A-RELATED-RELATED"/>
    <property type="match status" value="1"/>
</dbReference>
<comment type="caution">
    <text evidence="5">The sequence shown here is derived from an EMBL/GenBank/DDBJ whole genome shotgun (WGS) entry which is preliminary data.</text>
</comment>
<dbReference type="Proteomes" id="UP000288805">
    <property type="component" value="Unassembled WGS sequence"/>
</dbReference>
<evidence type="ECO:0000256" key="2">
    <source>
        <dbReference type="RuleBase" id="RU369065"/>
    </source>
</evidence>
<dbReference type="Pfam" id="PF06200">
    <property type="entry name" value="tify"/>
    <property type="match status" value="1"/>
</dbReference>
<evidence type="ECO:0000256" key="1">
    <source>
        <dbReference type="ARBA" id="ARBA00008614"/>
    </source>
</evidence>
<comment type="similarity">
    <text evidence="1 2">Belongs to the TIFY/JAZ family.</text>
</comment>
<evidence type="ECO:0000256" key="3">
    <source>
        <dbReference type="SAM" id="MobiDB-lite"/>
    </source>
</evidence>
<dbReference type="GO" id="GO:0005634">
    <property type="term" value="C:nucleus"/>
    <property type="evidence" value="ECO:0007669"/>
    <property type="project" value="UniProtKB-SubCell"/>
</dbReference>
<dbReference type="GO" id="GO:0009611">
    <property type="term" value="P:response to wounding"/>
    <property type="evidence" value="ECO:0007669"/>
    <property type="project" value="UniProtKB-UniRule"/>
</dbReference>
<comment type="function">
    <text evidence="2">Repressor of jasmonate responses.</text>
</comment>
<keyword evidence="2" id="KW-0539">Nucleus</keyword>
<dbReference type="InterPro" id="IPR040390">
    <property type="entry name" value="TIFY/JAZ"/>
</dbReference>
<dbReference type="PROSITE" id="PS51320">
    <property type="entry name" value="TIFY"/>
    <property type="match status" value="1"/>
</dbReference>
<feature type="domain" description="Tify" evidence="4">
    <location>
        <begin position="100"/>
        <end position="134"/>
    </location>
</feature>
<sequence>MSRAAMELDFFGMEKDGATAKSQFQRFSDRRRSFRGMQSAISKINPDLLKTVIASGSVSQAPKNNQPFASRKSFSVPSTPKADQNYLPALPVYSPVFRPVSAETTPITIFYNGTVSVFDVSPEQIESIMKLALDGSTKTVEPADSKLAIPPNEEQQLLETLNGDLPLARRKSLHRFLEKRKERLTSVYPYPPHIQYAVSDQEKTTMEELFRA</sequence>
<dbReference type="PANTHER" id="PTHR33077:SF5">
    <property type="entry name" value="PROTEIN TIFY 9"/>
    <property type="match status" value="1"/>
</dbReference>
<dbReference type="SMART" id="SM00979">
    <property type="entry name" value="TIFY"/>
    <property type="match status" value="1"/>
</dbReference>
<evidence type="ECO:0000259" key="4">
    <source>
        <dbReference type="PROSITE" id="PS51320"/>
    </source>
</evidence>
<evidence type="ECO:0000313" key="5">
    <source>
        <dbReference type="EMBL" id="RVW84096.1"/>
    </source>
</evidence>
<dbReference type="InterPro" id="IPR018467">
    <property type="entry name" value="CCT_CS"/>
</dbReference>
<dbReference type="GO" id="GO:2000022">
    <property type="term" value="P:regulation of jasmonic acid mediated signaling pathway"/>
    <property type="evidence" value="ECO:0007669"/>
    <property type="project" value="UniProtKB-UniRule"/>
</dbReference>
<dbReference type="Pfam" id="PF09425">
    <property type="entry name" value="Jas_motif"/>
    <property type="match status" value="1"/>
</dbReference>
<accession>A0A438HHZ6</accession>
<name>A0A438HHZ6_VITVI</name>
<comment type="subcellular location">
    <subcellularLocation>
        <location evidence="2">Nucleus</location>
    </subcellularLocation>
</comment>